<feature type="transmembrane region" description="Helical" evidence="1">
    <location>
        <begin position="75"/>
        <end position="95"/>
    </location>
</feature>
<accession>A0AAV4UFJ7</accession>
<dbReference type="AlphaFoldDB" id="A0AAV4UFJ7"/>
<keyword evidence="3" id="KW-1185">Reference proteome</keyword>
<gene>
    <name evidence="2" type="ORF">CEXT_260511</name>
</gene>
<comment type="caution">
    <text evidence="2">The sequence shown here is derived from an EMBL/GenBank/DDBJ whole genome shotgun (WGS) entry which is preliminary data.</text>
</comment>
<proteinExistence type="predicted"/>
<evidence type="ECO:0000313" key="2">
    <source>
        <dbReference type="EMBL" id="GIY56526.1"/>
    </source>
</evidence>
<sequence length="97" mass="11086">MKTKCACSKNNKRLRNVKIRKQVKAKEEHKFTPTVLFSNGPFRLKYSFLTPPLQLRVTFQLYNSIKSSYCSSAGVLIRVPFISMAVLTYSGLLGWPL</sequence>
<keyword evidence="1" id="KW-0812">Transmembrane</keyword>
<organism evidence="2 3">
    <name type="scientific">Caerostris extrusa</name>
    <name type="common">Bark spider</name>
    <name type="synonym">Caerostris bankana</name>
    <dbReference type="NCBI Taxonomy" id="172846"/>
    <lineage>
        <taxon>Eukaryota</taxon>
        <taxon>Metazoa</taxon>
        <taxon>Ecdysozoa</taxon>
        <taxon>Arthropoda</taxon>
        <taxon>Chelicerata</taxon>
        <taxon>Arachnida</taxon>
        <taxon>Araneae</taxon>
        <taxon>Araneomorphae</taxon>
        <taxon>Entelegynae</taxon>
        <taxon>Araneoidea</taxon>
        <taxon>Araneidae</taxon>
        <taxon>Caerostris</taxon>
    </lineage>
</organism>
<reference evidence="2 3" key="1">
    <citation type="submission" date="2021-06" db="EMBL/GenBank/DDBJ databases">
        <title>Caerostris extrusa draft genome.</title>
        <authorList>
            <person name="Kono N."/>
            <person name="Arakawa K."/>
        </authorList>
    </citation>
    <scope>NUCLEOTIDE SEQUENCE [LARGE SCALE GENOMIC DNA]</scope>
</reference>
<keyword evidence="1" id="KW-1133">Transmembrane helix</keyword>
<protein>
    <submittedName>
        <fullName evidence="2">Uncharacterized protein</fullName>
    </submittedName>
</protein>
<dbReference type="Proteomes" id="UP001054945">
    <property type="component" value="Unassembled WGS sequence"/>
</dbReference>
<name>A0AAV4UFJ7_CAEEX</name>
<dbReference type="EMBL" id="BPLR01012776">
    <property type="protein sequence ID" value="GIY56526.1"/>
    <property type="molecule type" value="Genomic_DNA"/>
</dbReference>
<evidence type="ECO:0000256" key="1">
    <source>
        <dbReference type="SAM" id="Phobius"/>
    </source>
</evidence>
<keyword evidence="1" id="KW-0472">Membrane</keyword>
<evidence type="ECO:0000313" key="3">
    <source>
        <dbReference type="Proteomes" id="UP001054945"/>
    </source>
</evidence>